<evidence type="ECO:0000256" key="3">
    <source>
        <dbReference type="ARBA" id="ARBA00014919"/>
    </source>
</evidence>
<comment type="subcellular location">
    <subcellularLocation>
        <location evidence="1">Cell membrane</location>
        <topology evidence="1">Peripheral membrane protein</topology>
        <orientation evidence="1">Cytoplasmic side</orientation>
    </subcellularLocation>
</comment>
<reference evidence="17 18" key="1">
    <citation type="journal article" date="2019" name="Int. J. Syst. Evol. Microbiol.">
        <title>Clostridium fermenticellae sp. nov., isolated from the mud in a fermentation cellar for the production of the Chinese liquor, baijiu.</title>
        <authorList>
            <person name="Xu P.X."/>
            <person name="Chai L.J."/>
            <person name="Qiu T."/>
            <person name="Zhang X.J."/>
            <person name="Lu Z.M."/>
            <person name="Xiao C."/>
            <person name="Wang S.T."/>
            <person name="Shen C.H."/>
            <person name="Shi J.S."/>
            <person name="Xu Z.H."/>
        </authorList>
    </citation>
    <scope>NUCLEOTIDE SEQUENCE [LARGE SCALE GENOMIC DNA]</scope>
    <source>
        <strain evidence="17 18">JN500901</strain>
    </source>
</reference>
<evidence type="ECO:0000256" key="1">
    <source>
        <dbReference type="ARBA" id="ARBA00004413"/>
    </source>
</evidence>
<dbReference type="Gene3D" id="1.20.120.1380">
    <property type="entry name" value="Flagellar FlhF biosynthesis protein, N domain"/>
    <property type="match status" value="1"/>
</dbReference>
<keyword evidence="10" id="KW-0472">Membrane</keyword>
<dbReference type="Gene3D" id="3.40.50.300">
    <property type="entry name" value="P-loop containing nucleotide triphosphate hydrolases"/>
    <property type="match status" value="1"/>
</dbReference>
<gene>
    <name evidence="17" type="primary">flhF</name>
    <name evidence="17" type="ORF">D4Z93_09055</name>
</gene>
<keyword evidence="8" id="KW-0653">Protein transport</keyword>
<dbReference type="GO" id="GO:0015031">
    <property type="term" value="P:protein transport"/>
    <property type="evidence" value="ECO:0007669"/>
    <property type="project" value="UniProtKB-KW"/>
</dbReference>
<evidence type="ECO:0000256" key="8">
    <source>
        <dbReference type="ARBA" id="ARBA00022927"/>
    </source>
</evidence>
<evidence type="ECO:0000256" key="11">
    <source>
        <dbReference type="ARBA" id="ARBA00023225"/>
    </source>
</evidence>
<dbReference type="GO" id="GO:0005525">
    <property type="term" value="F:GTP binding"/>
    <property type="evidence" value="ECO:0007669"/>
    <property type="project" value="UniProtKB-UniRule"/>
</dbReference>
<evidence type="ECO:0000256" key="13">
    <source>
        <dbReference type="NCBIfam" id="TIGR03499"/>
    </source>
</evidence>
<dbReference type="InterPro" id="IPR003593">
    <property type="entry name" value="AAA+_ATPase"/>
</dbReference>
<dbReference type="Proteomes" id="UP000266301">
    <property type="component" value="Chromosome"/>
</dbReference>
<dbReference type="OrthoDB" id="9778554at2"/>
<dbReference type="GO" id="GO:0006614">
    <property type="term" value="P:SRP-dependent cotranslational protein targeting to membrane"/>
    <property type="evidence" value="ECO:0007669"/>
    <property type="project" value="UniProtKB-UniRule"/>
</dbReference>
<name>A0A386H4S7_9CLOT</name>
<keyword evidence="5" id="KW-1003">Cell membrane</keyword>
<evidence type="ECO:0000256" key="4">
    <source>
        <dbReference type="ARBA" id="ARBA00022448"/>
    </source>
</evidence>
<dbReference type="InterPro" id="IPR000897">
    <property type="entry name" value="SRP54_GTPase_dom"/>
</dbReference>
<evidence type="ECO:0000259" key="15">
    <source>
        <dbReference type="SMART" id="SM00382"/>
    </source>
</evidence>
<dbReference type="CDD" id="cd17873">
    <property type="entry name" value="FlhF"/>
    <property type="match status" value="1"/>
</dbReference>
<dbReference type="InterPro" id="IPR027417">
    <property type="entry name" value="P-loop_NTPase"/>
</dbReference>
<keyword evidence="14" id="KW-0175">Coiled coil</keyword>
<keyword evidence="17" id="KW-0966">Cell projection</keyword>
<evidence type="ECO:0000256" key="6">
    <source>
        <dbReference type="ARBA" id="ARBA00022741"/>
    </source>
</evidence>
<sequence length="399" mass="44730">MIVKRYVAASMGEVLNKIKYELGNDAIIISQRRVRRKGGFLGLFSKKGVEVTVAINDNSGLQNKADDNINVQNSINAIKRVINKTIDQNEVSKDTSYQVKRNNINTGPIGVNKGIYSNDIINKNNENLISEMREMKEMLDEMMHRSLKDSKSELQVNLENADIDENIAEDILNKVKTIKDDRTQKDKLKEVIKNNITVTDRELKDIVILVGPTGVGKTTTIAKMAGRLALVEKKRVGLLTIDTYRIGAVEQLKTYADIMNIPFRVVFTIKEMETAVESMKDCDVILIDTTGRSSKNVMQISELRAFMKKVNVSSVHLVVSCTTKSRDIDIIADGYRCLNYDSVIITKLDETSTYGSILNICNKTLKPISFVTTGQNVPDDIRLMNSSELASLILREDTL</sequence>
<dbReference type="InterPro" id="IPR020006">
    <property type="entry name" value="FlhF"/>
</dbReference>
<keyword evidence="7" id="KW-1005">Bacterial flagellum biogenesis</keyword>
<dbReference type="GO" id="GO:0005886">
    <property type="term" value="C:plasma membrane"/>
    <property type="evidence" value="ECO:0007669"/>
    <property type="project" value="UniProtKB-SubCell"/>
</dbReference>
<dbReference type="GO" id="GO:0003924">
    <property type="term" value="F:GTPase activity"/>
    <property type="evidence" value="ECO:0007669"/>
    <property type="project" value="UniProtKB-UniRule"/>
</dbReference>
<dbReference type="SMART" id="SM00962">
    <property type="entry name" value="SRP54"/>
    <property type="match status" value="1"/>
</dbReference>
<proteinExistence type="inferred from homology"/>
<keyword evidence="11" id="KW-1006">Bacterial flagellum protein export</keyword>
<evidence type="ECO:0000256" key="5">
    <source>
        <dbReference type="ARBA" id="ARBA00022475"/>
    </source>
</evidence>
<keyword evidence="17" id="KW-0969">Cilium</keyword>
<evidence type="ECO:0000256" key="12">
    <source>
        <dbReference type="ARBA" id="ARBA00025337"/>
    </source>
</evidence>
<comment type="function">
    <text evidence="12">Necessary for flagellar biosynthesis. May be involved in translocation of the flagellum.</text>
</comment>
<evidence type="ECO:0000256" key="10">
    <source>
        <dbReference type="ARBA" id="ARBA00023136"/>
    </source>
</evidence>
<dbReference type="SMART" id="SM00382">
    <property type="entry name" value="AAA"/>
    <property type="match status" value="1"/>
</dbReference>
<dbReference type="AlphaFoldDB" id="A0A386H4S7"/>
<dbReference type="Pfam" id="PF00448">
    <property type="entry name" value="SRP54"/>
    <property type="match status" value="1"/>
</dbReference>
<dbReference type="RefSeq" id="WP_119972786.1">
    <property type="nucleotide sequence ID" value="NZ_CP032416.1"/>
</dbReference>
<evidence type="ECO:0000313" key="18">
    <source>
        <dbReference type="Proteomes" id="UP000266301"/>
    </source>
</evidence>
<evidence type="ECO:0000256" key="14">
    <source>
        <dbReference type="SAM" id="Coils"/>
    </source>
</evidence>
<dbReference type="GO" id="GO:0044781">
    <property type="term" value="P:bacterial-type flagellum organization"/>
    <property type="evidence" value="ECO:0007669"/>
    <property type="project" value="UniProtKB-UniRule"/>
</dbReference>
<dbReference type="GO" id="GO:0005047">
    <property type="term" value="F:signal recognition particle binding"/>
    <property type="evidence" value="ECO:0007669"/>
    <property type="project" value="TreeGrafter"/>
</dbReference>
<feature type="coiled-coil region" evidence="14">
    <location>
        <begin position="118"/>
        <end position="145"/>
    </location>
</feature>
<keyword evidence="6" id="KW-0547">Nucleotide-binding</keyword>
<organism evidence="17 18">
    <name type="scientific">Clostridium fermenticellae</name>
    <dbReference type="NCBI Taxonomy" id="2068654"/>
    <lineage>
        <taxon>Bacteria</taxon>
        <taxon>Bacillati</taxon>
        <taxon>Bacillota</taxon>
        <taxon>Clostridia</taxon>
        <taxon>Eubacteriales</taxon>
        <taxon>Clostridiaceae</taxon>
        <taxon>Clostridium</taxon>
    </lineage>
</organism>
<keyword evidence="17" id="KW-0282">Flagellum</keyword>
<keyword evidence="9" id="KW-0342">GTP-binding</keyword>
<accession>A0A386H4S7</accession>
<comment type="similarity">
    <text evidence="2">Belongs to the GTP-binding SRP family.</text>
</comment>
<evidence type="ECO:0000256" key="7">
    <source>
        <dbReference type="ARBA" id="ARBA00022795"/>
    </source>
</evidence>
<keyword evidence="4" id="KW-0813">Transport</keyword>
<evidence type="ECO:0000313" key="17">
    <source>
        <dbReference type="EMBL" id="AYD40670.1"/>
    </source>
</evidence>
<evidence type="ECO:0000256" key="2">
    <source>
        <dbReference type="ARBA" id="ARBA00008531"/>
    </source>
</evidence>
<dbReference type="SUPFAM" id="SSF52540">
    <property type="entry name" value="P-loop containing nucleoside triphosphate hydrolases"/>
    <property type="match status" value="1"/>
</dbReference>
<feature type="domain" description="AAA+ ATPase" evidence="15">
    <location>
        <begin position="203"/>
        <end position="348"/>
    </location>
</feature>
<dbReference type="FunFam" id="3.40.50.300:FF:000695">
    <property type="entry name" value="Flagellar biosynthesis regulator FlhF"/>
    <property type="match status" value="1"/>
</dbReference>
<dbReference type="PANTHER" id="PTHR43134:SF3">
    <property type="entry name" value="FLAGELLAR BIOSYNTHESIS PROTEIN FLHF"/>
    <property type="match status" value="1"/>
</dbReference>
<keyword evidence="18" id="KW-1185">Reference proteome</keyword>
<dbReference type="PANTHER" id="PTHR43134">
    <property type="entry name" value="SIGNAL RECOGNITION PARTICLE RECEPTOR SUBUNIT ALPHA"/>
    <property type="match status" value="1"/>
</dbReference>
<evidence type="ECO:0000259" key="16">
    <source>
        <dbReference type="SMART" id="SM00962"/>
    </source>
</evidence>
<dbReference type="EMBL" id="CP032416">
    <property type="protein sequence ID" value="AYD40670.1"/>
    <property type="molecule type" value="Genomic_DNA"/>
</dbReference>
<protein>
    <recommendedName>
        <fullName evidence="3 13">Flagellar biosynthesis protein FlhF</fullName>
    </recommendedName>
</protein>
<feature type="domain" description="SRP54-type proteins GTP-binding" evidence="16">
    <location>
        <begin position="204"/>
        <end position="395"/>
    </location>
</feature>
<evidence type="ECO:0000256" key="9">
    <source>
        <dbReference type="ARBA" id="ARBA00023134"/>
    </source>
</evidence>
<dbReference type="InterPro" id="IPR047040">
    <property type="entry name" value="FlhF__GTPase_dom"/>
</dbReference>
<dbReference type="KEGG" id="cfer:D4Z93_09055"/>
<dbReference type="NCBIfam" id="TIGR03499">
    <property type="entry name" value="FlhF"/>
    <property type="match status" value="1"/>
</dbReference>